<dbReference type="Pfam" id="PF05133">
    <property type="entry name" value="SPP1_portal"/>
    <property type="match status" value="1"/>
</dbReference>
<dbReference type="AlphaFoldDB" id="A8S2H7"/>
<dbReference type="RefSeq" id="WP_002570872.1">
    <property type="nucleotide sequence ID" value="NZ_DS480703.1"/>
</dbReference>
<dbReference type="eggNOG" id="ENOG502Z7Z6">
    <property type="taxonomic scope" value="Bacteria"/>
</dbReference>
<evidence type="ECO:0000313" key="2">
    <source>
        <dbReference type="Proteomes" id="UP000005396"/>
    </source>
</evidence>
<dbReference type="EMBL" id="ABCC02000048">
    <property type="protein sequence ID" value="EDP13396.1"/>
    <property type="molecule type" value="Genomic_DNA"/>
</dbReference>
<proteinExistence type="predicted"/>
<reference evidence="1 2" key="1">
    <citation type="submission" date="2007-08" db="EMBL/GenBank/DDBJ databases">
        <authorList>
            <person name="Fulton L."/>
            <person name="Clifton S."/>
            <person name="Fulton B."/>
            <person name="Xu J."/>
            <person name="Minx P."/>
            <person name="Pepin K.H."/>
            <person name="Johnson M."/>
            <person name="Thiruvilangam P."/>
            <person name="Bhonagiri V."/>
            <person name="Nash W.E."/>
            <person name="Mardis E.R."/>
            <person name="Wilson R.K."/>
        </authorList>
    </citation>
    <scope>NUCLEOTIDE SEQUENCE [LARGE SCALE GENOMIC DNA]</scope>
    <source>
        <strain evidence="2">ATCC BAA-613 / DSM 15670 / CCUG 46953 / JCM 12243 / WAL 16351</strain>
    </source>
</reference>
<dbReference type="InterPro" id="IPR006428">
    <property type="entry name" value="Portal_SPP1-type"/>
</dbReference>
<comment type="caution">
    <text evidence="1">The sequence shown here is derived from an EMBL/GenBank/DDBJ whole genome shotgun (WGS) entry which is preliminary data.</text>
</comment>
<name>A8S2H7_ENTBW</name>
<dbReference type="InterPro" id="IPR021145">
    <property type="entry name" value="Portal_protein_SPP1_Gp6-like"/>
</dbReference>
<dbReference type="Proteomes" id="UP000005396">
    <property type="component" value="Unassembled WGS sequence"/>
</dbReference>
<accession>A8S2H7</accession>
<evidence type="ECO:0008006" key="3">
    <source>
        <dbReference type="Google" id="ProtNLM"/>
    </source>
</evidence>
<evidence type="ECO:0000313" key="1">
    <source>
        <dbReference type="EMBL" id="EDP13396.1"/>
    </source>
</evidence>
<sequence length="454" mass="52751">MIVYMDRASIESLTVKDIREIVVKQSYQMKYRKLERYYVGDHDILHSERTDKTGGDNRIVNNMARYITDTATGYFLGQPVVYSSENEEYLQTIQDIFDYNDEQDHNTELGKQCSIKGDCFEMVYLDEDGRIRLGLVFPENLILFYETESEFTSPLAAIRMVRGMDKNGNILLRVEFWTWTQVIYLQSFNGGVLEVTGWKEHYWNDVPFCEYVNNRERIGDFEGVLSEIDAYNRVQSNTANYFQYNDDAILKVTRLGDVDSKDIAQMKRERAVILEDGGDVGWILKTVDDTALENYKNRLREDIHLGANVPNMTDEAFGGNLSGVAVSYKLWGLEQICAIKERKFKRALQRRIELITHVLNLLGHNYDYRDLDMQFRRNKPQNILEQSQIIGNLSSMLSKETLLQLLPFVDNPKEELEKLEEEKQEGMESFGMYQNLARAFQTEEADQEGEAEKG</sequence>
<gene>
    <name evidence="1" type="ORF">CLOBOL_06311</name>
</gene>
<dbReference type="HOGENOM" id="CLU_034083_2_0_9"/>
<reference evidence="1 2" key="2">
    <citation type="submission" date="2007-09" db="EMBL/GenBank/DDBJ databases">
        <title>Draft genome sequence of Clostridium bolteae (ATCC BAA-613).</title>
        <authorList>
            <person name="Sudarsanam P."/>
            <person name="Ley R."/>
            <person name="Guruge J."/>
            <person name="Turnbaugh P.J."/>
            <person name="Mahowald M."/>
            <person name="Liep D."/>
            <person name="Gordon J."/>
        </authorList>
    </citation>
    <scope>NUCLEOTIDE SEQUENCE [LARGE SCALE GENOMIC DNA]</scope>
    <source>
        <strain evidence="2">ATCC BAA-613 / DSM 15670 / CCUG 46953 / JCM 12243 / WAL 16351</strain>
    </source>
</reference>
<protein>
    <recommendedName>
        <fullName evidence="3">Phage portal protein</fullName>
    </recommendedName>
</protein>
<dbReference type="PaxDb" id="411902-CLOBOL_06311"/>
<dbReference type="NCBIfam" id="TIGR01538">
    <property type="entry name" value="portal_SPP1"/>
    <property type="match status" value="1"/>
</dbReference>
<organism evidence="1 2">
    <name type="scientific">Enterocloster bolteae (strain ATCC BAA-613 / DSM 15670 / CCUG 46953 / JCM 12243 / WAL 16351)</name>
    <name type="common">Clostridium bolteae</name>
    <dbReference type="NCBI Taxonomy" id="411902"/>
    <lineage>
        <taxon>Bacteria</taxon>
        <taxon>Bacillati</taxon>
        <taxon>Bacillota</taxon>
        <taxon>Clostridia</taxon>
        <taxon>Lachnospirales</taxon>
        <taxon>Lachnospiraceae</taxon>
        <taxon>Enterocloster</taxon>
    </lineage>
</organism>